<dbReference type="EMBL" id="CP151919">
    <property type="protein sequence ID" value="XAD54644.1"/>
    <property type="molecule type" value="Genomic_DNA"/>
</dbReference>
<organism evidence="2 3">
    <name type="scientific">Salinicola lusitanus</name>
    <dbReference type="NCBI Taxonomy" id="1949085"/>
    <lineage>
        <taxon>Bacteria</taxon>
        <taxon>Pseudomonadati</taxon>
        <taxon>Pseudomonadota</taxon>
        <taxon>Gammaproteobacteria</taxon>
        <taxon>Oceanospirillales</taxon>
        <taxon>Halomonadaceae</taxon>
        <taxon>Salinicola</taxon>
    </lineage>
</organism>
<proteinExistence type="predicted"/>
<name>A0ABZ3CU39_9GAMM</name>
<sequence>MAPAVNSDREIETPDTTGAPAGSPQWLSTLVRAVASGKSNGETTESDAEKPEQVSDTSLSAGQIRDKYDIPDFTDDGLMEAEVDDTDDDGNHKTVGQKAAEDFIQGIRDDVKSGKLGEESDEAKLVDLIDAQGATDHGYDLYGYVELIESGGSTYRQTQTEPTHLTGDDAKALIDEDELAKQISELMQKEGISKRYDDSLQGAIESVPDDKHEAISDKVNEALFDADGKANLDFEDYVIAMKEKAEATDDEALSDGIQAEVDNYFEALQALEPDRYKDRKQTFDQNMMTHQLDGYMENPDSVDAENVSTGLRDTIDIVQGGINSALQHLDKTDKSYNAYQTLNRDLESFKSSLSNLSAGEHKKLAESLRLATEVTNRPGISQAEKNKLFQKIVNDNLTALPEAEKGTFKKVLDSASSSGTLGAMSGMMSLISGGMQISNGGWDEMTTDERVGAVRDLVGALSFGNDFAKFGSNLIETLGGKRDVPGIEGGVPRANATAWLGLLGDNFPDIWKSGADVKADLFAENISLRVDNGSRSLGNQGIPLDDLDENGRRNFDKLAENLGNQMIDTGTRTSGTDIAKRVGRSYLRFMGGAGLDITGGVMDLVTGVKKLKDADTALERAGAGIQIGLGSSTTGMALANTVSMFAPSGSNLAANLGGIGTRVMSGIFMGARVAGPVLGVVGTIFGIAGTLIAEAINHQKMQKLTDSQGDFFKDLSEYGVTEDDWGDKLEFARYESYMYGGRDTPDDQSIFDYQSKEWQHFQDTEGERGSSLSRLAPHLHKDGDPGTENLWEKHLTGSTTRQTGKDHISKTDDWRPWSSTDMDAGDEGLGTDELRRNSRMEAMMTLYGREFFDAHKTEIDTIASVWDDWNGKDAIVSRDDLKGFIADKSRSQGERDAAQFLLDENGFYDGLDSLKHGGDGDAKISTNDLDTWLEELGEDSVEEYRQTAAASGYGSQFLQDHAAEFQTIAERWNDWNGKDDIVSRDDLEKIVDDDDRSDAEHDAANLLLDNEGLFDTLDTFQKGGGKDSKISTRDLDDWLATIGEVGLDDYRRASVVGDYDVDFYRDNEEALTVAIDSWDDWNGKDDIVSRDDLKKFADDEDRDESEQEAAALLLEDQGLFEVLDTFKKSDGSDEKISTKDLNAWLETIGVERRA</sequence>
<evidence type="ECO:0000313" key="3">
    <source>
        <dbReference type="Proteomes" id="UP001453229"/>
    </source>
</evidence>
<feature type="region of interest" description="Disordered" evidence="1">
    <location>
        <begin position="762"/>
        <end position="831"/>
    </location>
</feature>
<dbReference type="Proteomes" id="UP001453229">
    <property type="component" value="Chromosome"/>
</dbReference>
<protein>
    <submittedName>
        <fullName evidence="2">Uncharacterized protein</fullName>
    </submittedName>
</protein>
<dbReference type="RefSeq" id="WP_342595273.1">
    <property type="nucleotide sequence ID" value="NZ_CP151919.1"/>
</dbReference>
<evidence type="ECO:0000313" key="2">
    <source>
        <dbReference type="EMBL" id="XAD54644.1"/>
    </source>
</evidence>
<accession>A0ABZ3CU39</accession>
<keyword evidence="3" id="KW-1185">Reference proteome</keyword>
<reference evidence="2 3" key="1">
    <citation type="submission" date="2024-04" db="EMBL/GenBank/DDBJ databases">
        <title>Salinicola lusitanus LLJ914,a marine bacterium isolated from the Okinawa Trough.</title>
        <authorList>
            <person name="Li J."/>
        </authorList>
    </citation>
    <scope>NUCLEOTIDE SEQUENCE [LARGE SCALE GENOMIC DNA]</scope>
    <source>
        <strain evidence="2 3">LLJ914</strain>
    </source>
</reference>
<feature type="compositionally biased region" description="Basic and acidic residues" evidence="1">
    <location>
        <begin position="803"/>
        <end position="815"/>
    </location>
</feature>
<evidence type="ECO:0000256" key="1">
    <source>
        <dbReference type="SAM" id="MobiDB-lite"/>
    </source>
</evidence>
<feature type="compositionally biased region" description="Basic and acidic residues" evidence="1">
    <location>
        <begin position="779"/>
        <end position="795"/>
    </location>
</feature>
<feature type="region of interest" description="Disordered" evidence="1">
    <location>
        <begin position="1"/>
        <end position="75"/>
    </location>
</feature>
<gene>
    <name evidence="2" type="ORF">AAGT95_01355</name>
</gene>